<accession>A0A3G5ACT6</accession>
<reference evidence="2" key="1">
    <citation type="submission" date="2018-10" db="EMBL/GenBank/DDBJ databases">
        <title>Hidden diversity of soil giant viruses.</title>
        <authorList>
            <person name="Schulz F."/>
            <person name="Alteio L."/>
            <person name="Goudeau D."/>
            <person name="Ryan E.M."/>
            <person name="Malmstrom R.R."/>
            <person name="Blanchard J."/>
            <person name="Woyke T."/>
        </authorList>
    </citation>
    <scope>NUCLEOTIDE SEQUENCE</scope>
    <source>
        <strain evidence="2">HYV1</strain>
    </source>
</reference>
<keyword evidence="1" id="KW-1133">Transmembrane helix</keyword>
<keyword evidence="1" id="KW-0812">Transmembrane</keyword>
<keyword evidence="1" id="KW-0472">Membrane</keyword>
<evidence type="ECO:0000313" key="2">
    <source>
        <dbReference type="EMBL" id="AYV84071.1"/>
    </source>
</evidence>
<sequence length="297" mass="34180">MASGHIISRPISILPTRLRPIFYVTTEFIIIFDFVNGRLILIQESIIPDFHPLYGHQREIYREDDKIIINGHWRDSNSISLMIDLKIDTFISSPAVAFPEKTQITEKRDIDSCINLIRFEDGTSVDSYNRGSITIRKNGKKSAMFIGDFGVIRLLKLHPRADDKNYFCWNYADSLNIGTIQDNHLSIKTINNPLFRNIFRFCLTDDNILMLAILELHHKCSELLMFIDCNEAKIVGSVDLGKDVPKTRFSSAHIFAELTPIRKDYLLLRDSFIPAISEFMITPLAGIVFLYLFEQIC</sequence>
<dbReference type="EMBL" id="MK072398">
    <property type="protein sequence ID" value="AYV84071.1"/>
    <property type="molecule type" value="Genomic_DNA"/>
</dbReference>
<protein>
    <submittedName>
        <fullName evidence="2">Uncharacterized protein</fullName>
    </submittedName>
</protein>
<name>A0A3G5ACT6_9VIRU</name>
<gene>
    <name evidence="2" type="ORF">Hyperionvirus16_46</name>
</gene>
<proteinExistence type="predicted"/>
<feature type="transmembrane region" description="Helical" evidence="1">
    <location>
        <begin position="272"/>
        <end position="293"/>
    </location>
</feature>
<organism evidence="2">
    <name type="scientific">Hyperionvirus sp</name>
    <dbReference type="NCBI Taxonomy" id="2487770"/>
    <lineage>
        <taxon>Viruses</taxon>
        <taxon>Varidnaviria</taxon>
        <taxon>Bamfordvirae</taxon>
        <taxon>Nucleocytoviricota</taxon>
        <taxon>Megaviricetes</taxon>
        <taxon>Imitervirales</taxon>
        <taxon>Mimiviridae</taxon>
        <taxon>Klosneuvirinae</taxon>
    </lineage>
</organism>
<evidence type="ECO:0000256" key="1">
    <source>
        <dbReference type="SAM" id="Phobius"/>
    </source>
</evidence>